<proteinExistence type="predicted"/>
<name>A0A383S4Q4_9ACTN</name>
<keyword evidence="2" id="KW-1185">Reference proteome</keyword>
<dbReference type="InterPro" id="IPR047755">
    <property type="entry name" value="OrtA"/>
</dbReference>
<dbReference type="EMBL" id="UNQJ01000004">
    <property type="protein sequence ID" value="SYZ32998.1"/>
    <property type="molecule type" value="Genomic_DNA"/>
</dbReference>
<dbReference type="Proteomes" id="UP000263928">
    <property type="component" value="Unassembled WGS sequence"/>
</dbReference>
<gene>
    <name evidence="1" type="ORF">PROPAUS_0909</name>
</gene>
<dbReference type="NCBIfam" id="NF040739">
    <property type="entry name" value="ornith_OrtA"/>
    <property type="match status" value="1"/>
</dbReference>
<dbReference type="Pfam" id="PF22010">
    <property type="entry name" value="OrtA"/>
    <property type="match status" value="1"/>
</dbReference>
<dbReference type="AlphaFoldDB" id="A0A383S4Q4"/>
<reference evidence="2" key="1">
    <citation type="submission" date="2018-08" db="EMBL/GenBank/DDBJ databases">
        <authorList>
            <person name="Hornung B."/>
        </authorList>
    </citation>
    <scope>NUCLEOTIDE SEQUENCE [LARGE SCALE GENOMIC DNA]</scope>
</reference>
<protein>
    <recommendedName>
        <fullName evidence="3">2-amino-4-ketopentanoate thiolase</fullName>
    </recommendedName>
</protein>
<evidence type="ECO:0000313" key="2">
    <source>
        <dbReference type="Proteomes" id="UP000263928"/>
    </source>
</evidence>
<sequence length="98" mass="10680">MQGTDDMAPAGAWVEIERTVLTPDERAAGLPAETAGTPLLEWVDGFLEAEARVGEEVTIRTIIGREHRGTLRRINPGYAHSFGDTVPEILTIGTEYES</sequence>
<evidence type="ECO:0000313" key="1">
    <source>
        <dbReference type="EMBL" id="SYZ32998.1"/>
    </source>
</evidence>
<accession>A0A383S4Q4</accession>
<dbReference type="RefSeq" id="WP_119161367.1">
    <property type="nucleotide sequence ID" value="NZ_LR134442.1"/>
</dbReference>
<evidence type="ECO:0008006" key="3">
    <source>
        <dbReference type="Google" id="ProtNLM"/>
    </source>
</evidence>
<organism evidence="1 2">
    <name type="scientific">Propionibacterium australiense</name>
    <dbReference type="NCBI Taxonomy" id="119981"/>
    <lineage>
        <taxon>Bacteria</taxon>
        <taxon>Bacillati</taxon>
        <taxon>Actinomycetota</taxon>
        <taxon>Actinomycetes</taxon>
        <taxon>Propionibacteriales</taxon>
        <taxon>Propionibacteriaceae</taxon>
        <taxon>Propionibacterium</taxon>
    </lineage>
</organism>